<keyword evidence="2" id="KW-1185">Reference proteome</keyword>
<dbReference type="RefSeq" id="XP_041193139.1">
    <property type="nucleotide sequence ID" value="XM_041342602.1"/>
</dbReference>
<gene>
    <name evidence="1" type="ORF">BJ212DRAFT_192510</name>
</gene>
<dbReference type="GeneID" id="64636618"/>
<comment type="caution">
    <text evidence="1">The sequence shown here is derived from an EMBL/GenBank/DDBJ whole genome shotgun (WGS) entry which is preliminary data.</text>
</comment>
<reference evidence="1" key="1">
    <citation type="journal article" date="2020" name="New Phytol.">
        <title>Comparative genomics reveals dynamic genome evolution in host specialist ectomycorrhizal fungi.</title>
        <authorList>
            <person name="Lofgren L.A."/>
            <person name="Nguyen N.H."/>
            <person name="Vilgalys R."/>
            <person name="Ruytinx J."/>
            <person name="Liao H.L."/>
            <person name="Branco S."/>
            <person name="Kuo A."/>
            <person name="LaButti K."/>
            <person name="Lipzen A."/>
            <person name="Andreopoulos W."/>
            <person name="Pangilinan J."/>
            <person name="Riley R."/>
            <person name="Hundley H."/>
            <person name="Na H."/>
            <person name="Barry K."/>
            <person name="Grigoriev I.V."/>
            <person name="Stajich J.E."/>
            <person name="Kennedy P.G."/>
        </authorList>
    </citation>
    <scope>NUCLEOTIDE SEQUENCE</scope>
    <source>
        <strain evidence="1">MN1</strain>
    </source>
</reference>
<evidence type="ECO:0000313" key="1">
    <source>
        <dbReference type="EMBL" id="KAG1816466.1"/>
    </source>
</evidence>
<proteinExistence type="predicted"/>
<dbReference type="OrthoDB" id="6359816at2759"/>
<dbReference type="EMBL" id="JABBWG010000016">
    <property type="protein sequence ID" value="KAG1816466.1"/>
    <property type="molecule type" value="Genomic_DNA"/>
</dbReference>
<name>A0A9P7EBD8_9AGAM</name>
<dbReference type="AlphaFoldDB" id="A0A9P7EBD8"/>
<sequence length="230" mass="24998">MQRVSDSVTSIFQLETRDGRLATCLQGGSTIVYSDKFGLGWRFGLQYAKGGWASANKVKVYLDHTHCSSATDAATVTVCLKDGSASEVPSFGSKTVSIADFGHGPPALLGSFSPSTIVAHPYMWFMVTTKANFAPVIADPLINTASALRQSMNDGEFADTKYHAVSKRRTWRSSGETRFVYANNAVLEHGAGIAPVRSCQWFLISPGGRMIIELSFSISQRELFTRSLPD</sequence>
<accession>A0A9P7EBD8</accession>
<protein>
    <submittedName>
        <fullName evidence="1">Uncharacterized protein</fullName>
    </submittedName>
</protein>
<dbReference type="Proteomes" id="UP000807769">
    <property type="component" value="Unassembled WGS sequence"/>
</dbReference>
<organism evidence="1 2">
    <name type="scientific">Suillus subaureus</name>
    <dbReference type="NCBI Taxonomy" id="48587"/>
    <lineage>
        <taxon>Eukaryota</taxon>
        <taxon>Fungi</taxon>
        <taxon>Dikarya</taxon>
        <taxon>Basidiomycota</taxon>
        <taxon>Agaricomycotina</taxon>
        <taxon>Agaricomycetes</taxon>
        <taxon>Agaricomycetidae</taxon>
        <taxon>Boletales</taxon>
        <taxon>Suillineae</taxon>
        <taxon>Suillaceae</taxon>
        <taxon>Suillus</taxon>
    </lineage>
</organism>
<evidence type="ECO:0000313" key="2">
    <source>
        <dbReference type="Proteomes" id="UP000807769"/>
    </source>
</evidence>